<keyword evidence="6 8" id="KW-0472">Membrane</keyword>
<comment type="subcellular location">
    <subcellularLocation>
        <location evidence="1">Cell membrane</location>
        <topology evidence="1">Single-pass membrane protein</topology>
    </subcellularLocation>
    <subcellularLocation>
        <location evidence="7">Cell membrane</location>
        <topology evidence="7">Single-pass type II membrane protein</topology>
    </subcellularLocation>
</comment>
<keyword evidence="7" id="KW-0813">Transport</keyword>
<evidence type="ECO:0000256" key="8">
    <source>
        <dbReference type="SAM" id="Phobius"/>
    </source>
</evidence>
<proteinExistence type="inferred from homology"/>
<name>A0A1B1AMA3_9PROT</name>
<dbReference type="GO" id="GO:0005886">
    <property type="term" value="C:plasma membrane"/>
    <property type="evidence" value="ECO:0007669"/>
    <property type="project" value="UniProtKB-SubCell"/>
</dbReference>
<keyword evidence="7" id="KW-0653">Protein transport</keyword>
<protein>
    <recommendedName>
        <fullName evidence="11">Biopolymer transporter ExbD</fullName>
    </recommendedName>
</protein>
<evidence type="ECO:0000313" key="10">
    <source>
        <dbReference type="Proteomes" id="UP000092498"/>
    </source>
</evidence>
<dbReference type="InParanoid" id="A0A1B1AMA3"/>
<evidence type="ECO:0000256" key="1">
    <source>
        <dbReference type="ARBA" id="ARBA00004162"/>
    </source>
</evidence>
<dbReference type="InterPro" id="IPR003400">
    <property type="entry name" value="ExbD"/>
</dbReference>
<feature type="transmembrane region" description="Helical" evidence="8">
    <location>
        <begin position="21"/>
        <end position="39"/>
    </location>
</feature>
<sequence length="153" mass="16566">MGAIAAARIRASMQPASEPNVIPFIDVLLVLLIIFMVTAPKPTTDLRLDLAQSGPSIARFLEPTIVELRDAPSGYRLFVGGAETTIEQVGARTFEHIMSADPALVRDDVLREGRVFIRADLEVAYQNVVSVTDQLQGEGFAKVTLAAQTAEED</sequence>
<dbReference type="Pfam" id="PF02472">
    <property type="entry name" value="ExbD"/>
    <property type="match status" value="1"/>
</dbReference>
<dbReference type="GO" id="GO:0022857">
    <property type="term" value="F:transmembrane transporter activity"/>
    <property type="evidence" value="ECO:0007669"/>
    <property type="project" value="InterPro"/>
</dbReference>
<evidence type="ECO:0000256" key="5">
    <source>
        <dbReference type="ARBA" id="ARBA00022989"/>
    </source>
</evidence>
<dbReference type="STRING" id="1759059.ATE48_18070"/>
<evidence type="ECO:0000313" key="9">
    <source>
        <dbReference type="EMBL" id="ANP47671.1"/>
    </source>
</evidence>
<keyword evidence="5 8" id="KW-1133">Transmembrane helix</keyword>
<gene>
    <name evidence="9" type="ORF">ATE48_18070</name>
</gene>
<evidence type="ECO:0000256" key="3">
    <source>
        <dbReference type="ARBA" id="ARBA00022475"/>
    </source>
</evidence>
<evidence type="ECO:0008006" key="11">
    <source>
        <dbReference type="Google" id="ProtNLM"/>
    </source>
</evidence>
<dbReference type="PANTHER" id="PTHR30558:SF7">
    <property type="entry name" value="TOL-PAL SYSTEM PROTEIN TOLR"/>
    <property type="match status" value="1"/>
</dbReference>
<keyword evidence="10" id="KW-1185">Reference proteome</keyword>
<evidence type="ECO:0000256" key="2">
    <source>
        <dbReference type="ARBA" id="ARBA00005811"/>
    </source>
</evidence>
<comment type="similarity">
    <text evidence="2 7">Belongs to the ExbD/TolR family.</text>
</comment>
<dbReference type="PANTHER" id="PTHR30558">
    <property type="entry name" value="EXBD MEMBRANE COMPONENT OF PMF-DRIVEN MACROMOLECULE IMPORT SYSTEM"/>
    <property type="match status" value="1"/>
</dbReference>
<dbReference type="EMBL" id="CP013244">
    <property type="protein sequence ID" value="ANP47671.1"/>
    <property type="molecule type" value="Genomic_DNA"/>
</dbReference>
<evidence type="ECO:0000256" key="7">
    <source>
        <dbReference type="RuleBase" id="RU003879"/>
    </source>
</evidence>
<dbReference type="Proteomes" id="UP000092498">
    <property type="component" value="Chromosome"/>
</dbReference>
<dbReference type="KEGG" id="cbot:ATE48_18070"/>
<dbReference type="AlphaFoldDB" id="A0A1B1AMA3"/>
<dbReference type="RefSeq" id="WP_066774026.1">
    <property type="nucleotide sequence ID" value="NZ_CP013244.1"/>
</dbReference>
<reference evidence="9 10" key="1">
    <citation type="submission" date="2015-11" db="EMBL/GenBank/DDBJ databases">
        <title>Whole-Genome Sequence of Candidatus Oderbacter manganicum from the National Park Lower Oder Valley, Germany.</title>
        <authorList>
            <person name="Braun B."/>
            <person name="Liere K."/>
            <person name="Szewzyk U."/>
        </authorList>
    </citation>
    <scope>NUCLEOTIDE SEQUENCE [LARGE SCALE GENOMIC DNA]</scope>
    <source>
        <strain evidence="9 10">OTSz_A_272</strain>
    </source>
</reference>
<accession>A0A1B1AMA3</accession>
<dbReference type="GO" id="GO:0015031">
    <property type="term" value="P:protein transport"/>
    <property type="evidence" value="ECO:0007669"/>
    <property type="project" value="UniProtKB-KW"/>
</dbReference>
<keyword evidence="4 7" id="KW-0812">Transmembrane</keyword>
<keyword evidence="3" id="KW-1003">Cell membrane</keyword>
<evidence type="ECO:0000256" key="4">
    <source>
        <dbReference type="ARBA" id="ARBA00022692"/>
    </source>
</evidence>
<dbReference type="Gene3D" id="3.30.420.270">
    <property type="match status" value="1"/>
</dbReference>
<evidence type="ECO:0000256" key="6">
    <source>
        <dbReference type="ARBA" id="ARBA00023136"/>
    </source>
</evidence>
<organism evidence="9 10">
    <name type="scientific">Candidatus Viadribacter manganicus</name>
    <dbReference type="NCBI Taxonomy" id="1759059"/>
    <lineage>
        <taxon>Bacteria</taxon>
        <taxon>Pseudomonadati</taxon>
        <taxon>Pseudomonadota</taxon>
        <taxon>Alphaproteobacteria</taxon>
        <taxon>Hyphomonadales</taxon>
        <taxon>Hyphomonadaceae</taxon>
        <taxon>Candidatus Viadribacter</taxon>
    </lineage>
</organism>